<evidence type="ECO:0000313" key="9">
    <source>
        <dbReference type="Proteomes" id="UP001499959"/>
    </source>
</evidence>
<dbReference type="PANTHER" id="PTHR43133:SF45">
    <property type="entry name" value="RNA POLYMERASE ECF-TYPE SIGMA FACTOR"/>
    <property type="match status" value="1"/>
</dbReference>
<dbReference type="InterPro" id="IPR007627">
    <property type="entry name" value="RNA_pol_sigma70_r2"/>
</dbReference>
<name>A0ABP9B054_9GAMM</name>
<evidence type="ECO:0000256" key="1">
    <source>
        <dbReference type="ARBA" id="ARBA00010641"/>
    </source>
</evidence>
<accession>A0ABP9B054</accession>
<feature type="compositionally biased region" description="Basic and acidic residues" evidence="5">
    <location>
        <begin position="88"/>
        <end position="101"/>
    </location>
</feature>
<dbReference type="EMBL" id="BAABJE010000002">
    <property type="protein sequence ID" value="GAA4787070.1"/>
    <property type="molecule type" value="Genomic_DNA"/>
</dbReference>
<keyword evidence="2" id="KW-0805">Transcription regulation</keyword>
<feature type="region of interest" description="Disordered" evidence="5">
    <location>
        <begin position="88"/>
        <end position="111"/>
    </location>
</feature>
<dbReference type="InterPro" id="IPR039425">
    <property type="entry name" value="RNA_pol_sigma-70-like"/>
</dbReference>
<dbReference type="InterPro" id="IPR014284">
    <property type="entry name" value="RNA_pol_sigma-70_dom"/>
</dbReference>
<dbReference type="Proteomes" id="UP001499959">
    <property type="component" value="Unassembled WGS sequence"/>
</dbReference>
<evidence type="ECO:0000256" key="5">
    <source>
        <dbReference type="SAM" id="MobiDB-lite"/>
    </source>
</evidence>
<feature type="domain" description="RNA polymerase sigma factor 70 region 4 type 2" evidence="7">
    <location>
        <begin position="119"/>
        <end position="169"/>
    </location>
</feature>
<dbReference type="PANTHER" id="PTHR43133">
    <property type="entry name" value="RNA POLYMERASE ECF-TYPE SIGMA FACTO"/>
    <property type="match status" value="1"/>
</dbReference>
<proteinExistence type="inferred from homology"/>
<dbReference type="NCBIfam" id="TIGR02937">
    <property type="entry name" value="sigma70-ECF"/>
    <property type="match status" value="1"/>
</dbReference>
<evidence type="ECO:0000259" key="6">
    <source>
        <dbReference type="Pfam" id="PF04542"/>
    </source>
</evidence>
<evidence type="ECO:0000259" key="7">
    <source>
        <dbReference type="Pfam" id="PF08281"/>
    </source>
</evidence>
<comment type="caution">
    <text evidence="8">The sequence shown here is derived from an EMBL/GenBank/DDBJ whole genome shotgun (WGS) entry which is preliminary data.</text>
</comment>
<dbReference type="Pfam" id="PF08281">
    <property type="entry name" value="Sigma70_r4_2"/>
    <property type="match status" value="1"/>
</dbReference>
<gene>
    <name evidence="8" type="ORF">GCM10023307_10080</name>
</gene>
<evidence type="ECO:0000256" key="3">
    <source>
        <dbReference type="ARBA" id="ARBA00023082"/>
    </source>
</evidence>
<feature type="domain" description="RNA polymerase sigma-70 region 2" evidence="6">
    <location>
        <begin position="19"/>
        <end position="84"/>
    </location>
</feature>
<comment type="similarity">
    <text evidence="1">Belongs to the sigma-70 factor family. ECF subfamily.</text>
</comment>
<keyword evidence="9" id="KW-1185">Reference proteome</keyword>
<dbReference type="InterPro" id="IPR036388">
    <property type="entry name" value="WH-like_DNA-bd_sf"/>
</dbReference>
<keyword evidence="4" id="KW-0804">Transcription</keyword>
<dbReference type="InterPro" id="IPR013324">
    <property type="entry name" value="RNA_pol_sigma_r3/r4-like"/>
</dbReference>
<dbReference type="SUPFAM" id="SSF88946">
    <property type="entry name" value="Sigma2 domain of RNA polymerase sigma factors"/>
    <property type="match status" value="1"/>
</dbReference>
<dbReference type="InterPro" id="IPR013325">
    <property type="entry name" value="RNA_pol_sigma_r2"/>
</dbReference>
<evidence type="ECO:0000256" key="2">
    <source>
        <dbReference type="ARBA" id="ARBA00023015"/>
    </source>
</evidence>
<protein>
    <submittedName>
        <fullName evidence="8">Sigma-70 family RNA polymerase sigma factor</fullName>
    </submittedName>
</protein>
<evidence type="ECO:0000313" key="8">
    <source>
        <dbReference type="EMBL" id="GAA4787070.1"/>
    </source>
</evidence>
<dbReference type="Gene3D" id="1.10.10.10">
    <property type="entry name" value="Winged helix-like DNA-binding domain superfamily/Winged helix DNA-binding domain"/>
    <property type="match status" value="1"/>
</dbReference>
<organism evidence="8 9">
    <name type="scientific">Lysobacter hankyongensis</name>
    <dbReference type="NCBI Taxonomy" id="1176535"/>
    <lineage>
        <taxon>Bacteria</taxon>
        <taxon>Pseudomonadati</taxon>
        <taxon>Pseudomonadota</taxon>
        <taxon>Gammaproteobacteria</taxon>
        <taxon>Lysobacterales</taxon>
        <taxon>Lysobacteraceae</taxon>
        <taxon>Lysobacter</taxon>
    </lineage>
</organism>
<reference evidence="9" key="1">
    <citation type="journal article" date="2019" name="Int. J. Syst. Evol. Microbiol.">
        <title>The Global Catalogue of Microorganisms (GCM) 10K type strain sequencing project: providing services to taxonomists for standard genome sequencing and annotation.</title>
        <authorList>
            <consortium name="The Broad Institute Genomics Platform"/>
            <consortium name="The Broad Institute Genome Sequencing Center for Infectious Disease"/>
            <person name="Wu L."/>
            <person name="Ma J."/>
        </authorList>
    </citation>
    <scope>NUCLEOTIDE SEQUENCE [LARGE SCALE GENOMIC DNA]</scope>
    <source>
        <strain evidence="9">JCM 18204</strain>
    </source>
</reference>
<dbReference type="Gene3D" id="1.10.1740.10">
    <property type="match status" value="1"/>
</dbReference>
<evidence type="ECO:0000256" key="4">
    <source>
        <dbReference type="ARBA" id="ARBA00023163"/>
    </source>
</evidence>
<sequence>MIATDTPMDAPRARFAALLDTHRGIVFKVANTYCRHAEDRQDLAQEIAAQLWRAFHGYDPARPFSTWMYRIALNVAISHVRTAGGRARDVPLDDRHDEHQDGLSVDDGTARHESDQRIRALHAVIDRQPPLDRALLLLWLEERTQREIADVLGITESNVSTKLNRLKQRIREQLADIDPS</sequence>
<keyword evidence="3" id="KW-0731">Sigma factor</keyword>
<dbReference type="SUPFAM" id="SSF88659">
    <property type="entry name" value="Sigma3 and sigma4 domains of RNA polymerase sigma factors"/>
    <property type="match status" value="1"/>
</dbReference>
<dbReference type="InterPro" id="IPR013249">
    <property type="entry name" value="RNA_pol_sigma70_r4_t2"/>
</dbReference>
<dbReference type="Pfam" id="PF04542">
    <property type="entry name" value="Sigma70_r2"/>
    <property type="match status" value="1"/>
</dbReference>